<dbReference type="SMART" id="SM00389">
    <property type="entry name" value="HOX"/>
    <property type="match status" value="1"/>
</dbReference>
<feature type="region of interest" description="Disordered" evidence="8">
    <location>
        <begin position="72"/>
        <end position="147"/>
    </location>
</feature>
<dbReference type="FunFam" id="1.10.10.60:FF:000102">
    <property type="entry name" value="Aristaless related homeobox"/>
    <property type="match status" value="1"/>
</dbReference>
<dbReference type="InterPro" id="IPR001356">
    <property type="entry name" value="HD"/>
</dbReference>
<evidence type="ECO:0000313" key="11">
    <source>
        <dbReference type="Proteomes" id="UP001200034"/>
    </source>
</evidence>
<protein>
    <recommendedName>
        <fullName evidence="9">Homeobox domain-containing protein</fullName>
    </recommendedName>
</protein>
<feature type="compositionally biased region" description="Low complexity" evidence="8">
    <location>
        <begin position="72"/>
        <end position="102"/>
    </location>
</feature>
<keyword evidence="4 6" id="KW-0371">Homeobox</keyword>
<evidence type="ECO:0000256" key="5">
    <source>
        <dbReference type="ARBA" id="ARBA00023242"/>
    </source>
</evidence>
<dbReference type="PANTHER" id="PTHR24329:SF570">
    <property type="entry name" value="HOMEOBRAIN"/>
    <property type="match status" value="1"/>
</dbReference>
<evidence type="ECO:0000256" key="6">
    <source>
        <dbReference type="PROSITE-ProRule" id="PRU00108"/>
    </source>
</evidence>
<dbReference type="PROSITE" id="PS00027">
    <property type="entry name" value="HOMEOBOX_1"/>
    <property type="match status" value="1"/>
</dbReference>
<evidence type="ECO:0000259" key="9">
    <source>
        <dbReference type="PROSITE" id="PS50071"/>
    </source>
</evidence>
<evidence type="ECO:0000256" key="3">
    <source>
        <dbReference type="ARBA" id="ARBA00023125"/>
    </source>
</evidence>
<keyword evidence="3 6" id="KW-0238">DNA-binding</keyword>
<feature type="compositionally biased region" description="Polar residues" evidence="8">
    <location>
        <begin position="329"/>
        <end position="351"/>
    </location>
</feature>
<gene>
    <name evidence="10" type="ORF">KR093_005966</name>
</gene>
<evidence type="ECO:0000256" key="2">
    <source>
        <dbReference type="ARBA" id="ARBA00022473"/>
    </source>
</evidence>
<dbReference type="InterPro" id="IPR017970">
    <property type="entry name" value="Homeobox_CS"/>
</dbReference>
<reference evidence="10" key="1">
    <citation type="journal article" date="2021" name="Mol. Ecol. Resour.">
        <title>Phylogenomic analyses of the genus Drosophila reveals genomic signals of climate adaptation.</title>
        <authorList>
            <person name="Li F."/>
            <person name="Rane R.V."/>
            <person name="Luria V."/>
            <person name="Xiong Z."/>
            <person name="Chen J."/>
            <person name="Li Z."/>
            <person name="Catullo R.A."/>
            <person name="Griffin P.C."/>
            <person name="Schiffer M."/>
            <person name="Pearce S."/>
            <person name="Lee S.F."/>
            <person name="McElroy K."/>
            <person name="Stocker A."/>
            <person name="Shirriffs J."/>
            <person name="Cockerell F."/>
            <person name="Coppin C."/>
            <person name="Sgro C.M."/>
            <person name="Karger A."/>
            <person name="Cain J.W."/>
            <person name="Weber J.A."/>
            <person name="Santpere G."/>
            <person name="Kirschner M.W."/>
            <person name="Hoffmann A.A."/>
            <person name="Oakeshott J.G."/>
            <person name="Zhang G."/>
        </authorList>
    </citation>
    <scope>NUCLEOTIDE SEQUENCE</scope>
    <source>
        <strain evidence="10">BGI-SZ-2011g</strain>
    </source>
</reference>
<dbReference type="CDD" id="cd00086">
    <property type="entry name" value="homeodomain"/>
    <property type="match status" value="1"/>
</dbReference>
<dbReference type="Pfam" id="PF00046">
    <property type="entry name" value="Homeodomain"/>
    <property type="match status" value="1"/>
</dbReference>
<dbReference type="SUPFAM" id="SSF46689">
    <property type="entry name" value="Homeodomain-like"/>
    <property type="match status" value="1"/>
</dbReference>
<feature type="compositionally biased region" description="Low complexity" evidence="8">
    <location>
        <begin position="1"/>
        <end position="10"/>
    </location>
</feature>
<dbReference type="Proteomes" id="UP001200034">
    <property type="component" value="Unassembled WGS sequence"/>
</dbReference>
<organism evidence="10 11">
    <name type="scientific">Drosophila rubida</name>
    <dbReference type="NCBI Taxonomy" id="30044"/>
    <lineage>
        <taxon>Eukaryota</taxon>
        <taxon>Metazoa</taxon>
        <taxon>Ecdysozoa</taxon>
        <taxon>Arthropoda</taxon>
        <taxon>Hexapoda</taxon>
        <taxon>Insecta</taxon>
        <taxon>Pterygota</taxon>
        <taxon>Neoptera</taxon>
        <taxon>Endopterygota</taxon>
        <taxon>Diptera</taxon>
        <taxon>Brachycera</taxon>
        <taxon>Muscomorpha</taxon>
        <taxon>Ephydroidea</taxon>
        <taxon>Drosophilidae</taxon>
        <taxon>Drosophila</taxon>
    </lineage>
</organism>
<keyword evidence="2" id="KW-0217">Developmental protein</keyword>
<sequence>MMSTTTTTPHPIMPPAMRPVQESPVSRPRAVYSIDQILGNQHQSKRSDTPNEVLITHSHHIHHLHGGNNSLLQHQQHQQQHPQQQQQQHQHQQQQQQQQQQQLVAKREDSPTNTESGLDVDNDDELSSSLNNGHDLGDMERPRKVRRSRTTFTTFQLHQLERAFEKTQYPDVFTREDLAMRLDLSEARVQVWFQNRRAKWRKREKFMNQDKAGYLLPDQGLPEFPLGIPLPPHALPGHPAALPAEFWPPHFALHQHFNPALLPQQLMPPHYKLPNFHTLLSQYMGLSNLNGIFGAGAAAAAAAASGCGSAAAVAAAAAASAGYPQNLSLHPSSAQVSPPCSNSSPRESPNSLAPHPLHSTPHSAATALISGGDLSLTSTAAQSPRSATGGSSNASTPVSVVTKSED</sequence>
<comment type="subcellular location">
    <subcellularLocation>
        <location evidence="1 6 7">Nucleus</location>
    </subcellularLocation>
</comment>
<dbReference type="InterPro" id="IPR050649">
    <property type="entry name" value="Paired_Homeobox_TFs"/>
</dbReference>
<evidence type="ECO:0000256" key="8">
    <source>
        <dbReference type="SAM" id="MobiDB-lite"/>
    </source>
</evidence>
<dbReference type="AlphaFoldDB" id="A0AAD4JZZ9"/>
<feature type="region of interest" description="Disordered" evidence="8">
    <location>
        <begin position="329"/>
        <end position="406"/>
    </location>
</feature>
<evidence type="ECO:0000256" key="7">
    <source>
        <dbReference type="RuleBase" id="RU000682"/>
    </source>
</evidence>
<feature type="DNA-binding region" description="Homeobox" evidence="6">
    <location>
        <begin position="145"/>
        <end position="204"/>
    </location>
</feature>
<feature type="domain" description="Homeobox" evidence="9">
    <location>
        <begin position="143"/>
        <end position="203"/>
    </location>
</feature>
<dbReference type="PROSITE" id="PS50071">
    <property type="entry name" value="HOMEOBOX_2"/>
    <property type="match status" value="1"/>
</dbReference>
<evidence type="ECO:0000256" key="1">
    <source>
        <dbReference type="ARBA" id="ARBA00004123"/>
    </source>
</evidence>
<comment type="caution">
    <text evidence="10">The sequence shown here is derived from an EMBL/GenBank/DDBJ whole genome shotgun (WGS) entry which is preliminary data.</text>
</comment>
<feature type="compositionally biased region" description="Polar residues" evidence="8">
    <location>
        <begin position="375"/>
        <end position="406"/>
    </location>
</feature>
<keyword evidence="5 6" id="KW-0539">Nucleus</keyword>
<dbReference type="PANTHER" id="PTHR24329">
    <property type="entry name" value="HOMEOBOX PROTEIN ARISTALESS"/>
    <property type="match status" value="1"/>
</dbReference>
<dbReference type="InterPro" id="IPR009057">
    <property type="entry name" value="Homeodomain-like_sf"/>
</dbReference>
<keyword evidence="11" id="KW-1185">Reference proteome</keyword>
<evidence type="ECO:0000256" key="4">
    <source>
        <dbReference type="ARBA" id="ARBA00023155"/>
    </source>
</evidence>
<dbReference type="Gene3D" id="1.10.10.60">
    <property type="entry name" value="Homeodomain-like"/>
    <property type="match status" value="1"/>
</dbReference>
<evidence type="ECO:0000313" key="10">
    <source>
        <dbReference type="EMBL" id="KAH8371043.1"/>
    </source>
</evidence>
<name>A0AAD4JZZ9_9MUSC</name>
<dbReference type="GO" id="GO:0000981">
    <property type="term" value="F:DNA-binding transcription factor activity, RNA polymerase II-specific"/>
    <property type="evidence" value="ECO:0007669"/>
    <property type="project" value="InterPro"/>
</dbReference>
<dbReference type="GO" id="GO:0000977">
    <property type="term" value="F:RNA polymerase II transcription regulatory region sequence-specific DNA binding"/>
    <property type="evidence" value="ECO:0007669"/>
    <property type="project" value="TreeGrafter"/>
</dbReference>
<dbReference type="GO" id="GO:0005634">
    <property type="term" value="C:nucleus"/>
    <property type="evidence" value="ECO:0007669"/>
    <property type="project" value="UniProtKB-SubCell"/>
</dbReference>
<dbReference type="EMBL" id="JAJJHW010002585">
    <property type="protein sequence ID" value="KAH8371043.1"/>
    <property type="molecule type" value="Genomic_DNA"/>
</dbReference>
<accession>A0AAD4JZZ9</accession>
<feature type="region of interest" description="Disordered" evidence="8">
    <location>
        <begin position="1"/>
        <end position="28"/>
    </location>
</feature>
<proteinExistence type="predicted"/>